<evidence type="ECO:0000313" key="6">
    <source>
        <dbReference type="Proteomes" id="UP000014461"/>
    </source>
</evidence>
<dbReference type="Gene3D" id="1.10.10.60">
    <property type="entry name" value="Homeodomain-like"/>
    <property type="match status" value="1"/>
</dbReference>
<comment type="caution">
    <text evidence="5">The sequence shown here is derived from an EMBL/GenBank/DDBJ whole genome shotgun (WGS) entry which is preliminary data.</text>
</comment>
<gene>
    <name evidence="5" type="ORF">AALB_0648</name>
</gene>
<feature type="domain" description="HTH araC/xylS-type" evidence="4">
    <location>
        <begin position="158"/>
        <end position="255"/>
    </location>
</feature>
<proteinExistence type="predicted"/>
<protein>
    <recommendedName>
        <fullName evidence="4">HTH araC/xylS-type domain-containing protein</fullName>
    </recommendedName>
</protein>
<organism evidence="5 6">
    <name type="scientific">Agarivorans albus MKT 106</name>
    <dbReference type="NCBI Taxonomy" id="1331007"/>
    <lineage>
        <taxon>Bacteria</taxon>
        <taxon>Pseudomonadati</taxon>
        <taxon>Pseudomonadota</taxon>
        <taxon>Gammaproteobacteria</taxon>
        <taxon>Alteromonadales</taxon>
        <taxon>Alteromonadaceae</taxon>
        <taxon>Agarivorans</taxon>
    </lineage>
</organism>
<dbReference type="InterPro" id="IPR018060">
    <property type="entry name" value="HTH_AraC"/>
</dbReference>
<dbReference type="STRING" id="1331007.AALB_0648"/>
<dbReference type="SMART" id="SM00342">
    <property type="entry name" value="HTH_ARAC"/>
    <property type="match status" value="1"/>
</dbReference>
<dbReference type="PANTHER" id="PTHR47894:SF1">
    <property type="entry name" value="HTH-TYPE TRANSCRIPTIONAL REGULATOR VQSM"/>
    <property type="match status" value="1"/>
</dbReference>
<evidence type="ECO:0000256" key="2">
    <source>
        <dbReference type="ARBA" id="ARBA00023125"/>
    </source>
</evidence>
<evidence type="ECO:0000259" key="4">
    <source>
        <dbReference type="PROSITE" id="PS01124"/>
    </source>
</evidence>
<keyword evidence="2" id="KW-0238">DNA-binding</keyword>
<dbReference type="Pfam" id="PF12833">
    <property type="entry name" value="HTH_18"/>
    <property type="match status" value="1"/>
</dbReference>
<dbReference type="SUPFAM" id="SSF46689">
    <property type="entry name" value="Homeodomain-like"/>
    <property type="match status" value="1"/>
</dbReference>
<dbReference type="GO" id="GO:0005829">
    <property type="term" value="C:cytosol"/>
    <property type="evidence" value="ECO:0007669"/>
    <property type="project" value="TreeGrafter"/>
</dbReference>
<dbReference type="InterPro" id="IPR009057">
    <property type="entry name" value="Homeodomain-like_sf"/>
</dbReference>
<dbReference type="Gene3D" id="2.60.40.2440">
    <property type="entry name" value="Carbohydrate binding type-21 domain"/>
    <property type="match status" value="1"/>
</dbReference>
<dbReference type="GO" id="GO:0000976">
    <property type="term" value="F:transcription cis-regulatory region binding"/>
    <property type="evidence" value="ECO:0007669"/>
    <property type="project" value="TreeGrafter"/>
</dbReference>
<keyword evidence="6" id="KW-1185">Reference proteome</keyword>
<name>R9PH36_AGAAL</name>
<dbReference type="RefSeq" id="WP_016400336.1">
    <property type="nucleotide sequence ID" value="NZ_BARX01000003.1"/>
</dbReference>
<sequence>MNQAPVISALAKKLGHSHLQVTGEYWHLADVLCLQSMLLLHAPSLKEGLVWWSKSLSLFDRSVYVEVSDDKQGLTLSLQTRDSQVLPAWSELLLDNLYQQLQQFNNPLITCYFSGTRLQVAAKALPLSLQAKSASHSFAKKVYSLLLHQSIESPDLQLQLKRSIQRSLDKPLNLELVAKKIGLSTRTLQRRLAEKQLNFSQLVEDEKKTLALNLLADTQLPISNIGLRLGYDDPSNFHRSFRRRFKFTPSFYRQRCVQNRSQLRAQPVRLHYARGPIGEAEELHTQEGQVWLEVDNIAFEKVVTVECKDRDGIWRHYPAFFADFLSDGTELWSTANLPVAHPLCFRLRYEVDGESYVDDNQQRDYLVSERLLLGTPAYIVPTLSIIKTGFAYQLFIELACQLEQVSKILCYLGEHSQPLALQQVSSNKQYSIWTLSSPFPALAEHCRFRVFDQHDNELAEQHYPQRYQFVPPLL</sequence>
<dbReference type="AlphaFoldDB" id="R9PH36"/>
<reference evidence="5" key="1">
    <citation type="journal article" date="2013" name="Genome Announc.">
        <title>Draft Genome Sequence of Agarivorans albus Strain MKT 106T, an Agarolytic Marine Bacterium.</title>
        <authorList>
            <person name="Yasuike M."/>
            <person name="Nakamura Y."/>
            <person name="Kai W."/>
            <person name="Fujiwara A."/>
            <person name="Fukui Y."/>
            <person name="Satomi M."/>
            <person name="Sano M."/>
        </authorList>
    </citation>
    <scope>NUCLEOTIDE SEQUENCE [LARGE SCALE GENOMIC DNA]</scope>
</reference>
<evidence type="ECO:0000256" key="1">
    <source>
        <dbReference type="ARBA" id="ARBA00023015"/>
    </source>
</evidence>
<accession>R9PH36</accession>
<keyword evidence="1" id="KW-0805">Transcription regulation</keyword>
<dbReference type="InterPro" id="IPR038175">
    <property type="entry name" value="CBM21_dom_sf"/>
</dbReference>
<keyword evidence="3" id="KW-0804">Transcription</keyword>
<dbReference type="Proteomes" id="UP000014461">
    <property type="component" value="Unassembled WGS sequence"/>
</dbReference>
<evidence type="ECO:0000313" key="5">
    <source>
        <dbReference type="EMBL" id="GAD00568.1"/>
    </source>
</evidence>
<dbReference type="GO" id="GO:0003700">
    <property type="term" value="F:DNA-binding transcription factor activity"/>
    <property type="evidence" value="ECO:0007669"/>
    <property type="project" value="InterPro"/>
</dbReference>
<evidence type="ECO:0000256" key="3">
    <source>
        <dbReference type="ARBA" id="ARBA00023163"/>
    </source>
</evidence>
<dbReference type="PANTHER" id="PTHR47894">
    <property type="entry name" value="HTH-TYPE TRANSCRIPTIONAL REGULATOR GADX"/>
    <property type="match status" value="1"/>
</dbReference>
<dbReference type="PROSITE" id="PS01124">
    <property type="entry name" value="HTH_ARAC_FAMILY_2"/>
    <property type="match status" value="1"/>
</dbReference>
<dbReference type="EMBL" id="BARX01000003">
    <property type="protein sequence ID" value="GAD00568.1"/>
    <property type="molecule type" value="Genomic_DNA"/>
</dbReference>